<evidence type="ECO:0000256" key="1">
    <source>
        <dbReference type="SAM" id="Coils"/>
    </source>
</evidence>
<name>A0A5J4YKW1_PORPP</name>
<dbReference type="EMBL" id="VRMN01000011">
    <property type="protein sequence ID" value="KAA8491765.1"/>
    <property type="molecule type" value="Genomic_DNA"/>
</dbReference>
<keyword evidence="1" id="KW-0175">Coiled coil</keyword>
<gene>
    <name evidence="5" type="ORF">FVE85_8247</name>
</gene>
<organism evidence="5 6">
    <name type="scientific">Porphyridium purpureum</name>
    <name type="common">Red alga</name>
    <name type="synonym">Porphyridium cruentum</name>
    <dbReference type="NCBI Taxonomy" id="35688"/>
    <lineage>
        <taxon>Eukaryota</taxon>
        <taxon>Rhodophyta</taxon>
        <taxon>Bangiophyceae</taxon>
        <taxon>Porphyridiales</taxon>
        <taxon>Porphyridiaceae</taxon>
        <taxon>Porphyridium</taxon>
    </lineage>
</organism>
<evidence type="ECO:0000256" key="2">
    <source>
        <dbReference type="SAM" id="MobiDB-lite"/>
    </source>
</evidence>
<feature type="coiled-coil region" evidence="1">
    <location>
        <begin position="131"/>
        <end position="179"/>
    </location>
</feature>
<feature type="transmembrane region" description="Helical" evidence="3">
    <location>
        <begin position="342"/>
        <end position="363"/>
    </location>
</feature>
<feature type="chain" id="PRO_5023802977" evidence="4">
    <location>
        <begin position="32"/>
        <end position="443"/>
    </location>
</feature>
<dbReference type="OrthoDB" id="10413277at2759"/>
<feature type="compositionally biased region" description="Low complexity" evidence="2">
    <location>
        <begin position="388"/>
        <end position="403"/>
    </location>
</feature>
<feature type="region of interest" description="Disordered" evidence="2">
    <location>
        <begin position="374"/>
        <end position="443"/>
    </location>
</feature>
<keyword evidence="3" id="KW-1133">Transmembrane helix</keyword>
<keyword evidence="4" id="KW-0732">Signal</keyword>
<sequence>MMVRTAAGARPSWRAGCVLGWMLVVSVAVSAARQAEYEYTATTTRSSTGSKVVSNEKEAMQLRTKLEHAEGRVRELVSNLEVVSVDASRAKTEIHEMLHEAWSMVDMLSRDKCGDAVETVRIKQREIESALIESREMVEDRERVIAKLEKEKGAAAKVRKELEEKEDAWADERDKLMREIQLEREKVVVAHALFNASSIYQKLHPQFDEVATLVHSRFELLTKLRTMIGQLSGEHDELVGAFSSLETFVKDVDAEFKSKISGLKLSSLDQSAVQKHAAALEARLHEALVERDAAMREVRQVYDSFNAAQGAESHIIAPAFPSSSGSGGASGSGVSSSWSTGWTIFFTFICGAVMMALAGALFFRPPQPMAHQYNGTPNYGSGPTLMRGLGSPSPQGPSGLMSPTRPSALQSPMPSKSGFLHSNRSPMQYVQSRDATPGSVFRR</sequence>
<evidence type="ECO:0000313" key="6">
    <source>
        <dbReference type="Proteomes" id="UP000324585"/>
    </source>
</evidence>
<dbReference type="AlphaFoldDB" id="A0A5J4YKW1"/>
<evidence type="ECO:0000313" key="5">
    <source>
        <dbReference type="EMBL" id="KAA8491765.1"/>
    </source>
</evidence>
<keyword evidence="6" id="KW-1185">Reference proteome</keyword>
<feature type="signal peptide" evidence="4">
    <location>
        <begin position="1"/>
        <end position="31"/>
    </location>
</feature>
<reference evidence="6" key="1">
    <citation type="journal article" date="2019" name="Nat. Commun.">
        <title>Expansion of phycobilisome linker gene families in mesophilic red algae.</title>
        <authorList>
            <person name="Lee J."/>
            <person name="Kim D."/>
            <person name="Bhattacharya D."/>
            <person name="Yoon H.S."/>
        </authorList>
    </citation>
    <scope>NUCLEOTIDE SEQUENCE [LARGE SCALE GENOMIC DNA]</scope>
    <source>
        <strain evidence="6">CCMP 1328</strain>
    </source>
</reference>
<dbReference type="Proteomes" id="UP000324585">
    <property type="component" value="Unassembled WGS sequence"/>
</dbReference>
<keyword evidence="3" id="KW-0812">Transmembrane</keyword>
<evidence type="ECO:0000256" key="4">
    <source>
        <dbReference type="SAM" id="SignalP"/>
    </source>
</evidence>
<keyword evidence="3" id="KW-0472">Membrane</keyword>
<proteinExistence type="predicted"/>
<feature type="compositionally biased region" description="Polar residues" evidence="2">
    <location>
        <begin position="404"/>
        <end position="434"/>
    </location>
</feature>
<evidence type="ECO:0000256" key="3">
    <source>
        <dbReference type="SAM" id="Phobius"/>
    </source>
</evidence>
<protein>
    <submittedName>
        <fullName evidence="5">Uncharacterized protein</fullName>
    </submittedName>
</protein>
<accession>A0A5J4YKW1</accession>
<comment type="caution">
    <text evidence="5">The sequence shown here is derived from an EMBL/GenBank/DDBJ whole genome shotgun (WGS) entry which is preliminary data.</text>
</comment>